<proteinExistence type="predicted"/>
<sequence>MPYKPCSCSAFISLPFSEFLRYTEVAALCALYSLQMIYKKIHTAEGNPVRTQESLLLGLFETGITWKRNTVD</sequence>
<organism evidence="1">
    <name type="scientific">Oryza sativa subsp. japonica</name>
    <name type="common">Rice</name>
    <dbReference type="NCBI Taxonomy" id="39947"/>
    <lineage>
        <taxon>Eukaryota</taxon>
        <taxon>Viridiplantae</taxon>
        <taxon>Streptophyta</taxon>
        <taxon>Embryophyta</taxon>
        <taxon>Tracheophyta</taxon>
        <taxon>Spermatophyta</taxon>
        <taxon>Magnoliopsida</taxon>
        <taxon>Liliopsida</taxon>
        <taxon>Poales</taxon>
        <taxon>Poaceae</taxon>
        <taxon>BOP clade</taxon>
        <taxon>Oryzoideae</taxon>
        <taxon>Oryzeae</taxon>
        <taxon>Oryzinae</taxon>
        <taxon>Oryza</taxon>
        <taxon>Oryza sativa</taxon>
    </lineage>
</organism>
<name>B9FPW9_ORYSJ</name>
<dbReference type="AlphaFoldDB" id="B9FPW9"/>
<dbReference type="EMBL" id="CM000142">
    <property type="protein sequence ID" value="EEE63928.1"/>
    <property type="molecule type" value="Genomic_DNA"/>
</dbReference>
<dbReference type="Proteomes" id="UP000007752">
    <property type="component" value="Chromosome 5"/>
</dbReference>
<accession>B9FPW9</accession>
<reference evidence="1" key="1">
    <citation type="journal article" date="2005" name="PLoS Biol.">
        <title>The genomes of Oryza sativa: a history of duplications.</title>
        <authorList>
            <person name="Yu J."/>
            <person name="Wang J."/>
            <person name="Lin W."/>
            <person name="Li S."/>
            <person name="Li H."/>
            <person name="Zhou J."/>
            <person name="Ni P."/>
            <person name="Dong W."/>
            <person name="Hu S."/>
            <person name="Zeng C."/>
            <person name="Zhang J."/>
            <person name="Zhang Y."/>
            <person name="Li R."/>
            <person name="Xu Z."/>
            <person name="Li S."/>
            <person name="Li X."/>
            <person name="Zheng H."/>
            <person name="Cong L."/>
            <person name="Lin L."/>
            <person name="Yin J."/>
            <person name="Geng J."/>
            <person name="Li G."/>
            <person name="Shi J."/>
            <person name="Liu J."/>
            <person name="Lv H."/>
            <person name="Li J."/>
            <person name="Wang J."/>
            <person name="Deng Y."/>
            <person name="Ran L."/>
            <person name="Shi X."/>
            <person name="Wang X."/>
            <person name="Wu Q."/>
            <person name="Li C."/>
            <person name="Ren X."/>
            <person name="Wang J."/>
            <person name="Wang X."/>
            <person name="Li D."/>
            <person name="Liu D."/>
            <person name="Zhang X."/>
            <person name="Ji Z."/>
            <person name="Zhao W."/>
            <person name="Sun Y."/>
            <person name="Zhang Z."/>
            <person name="Bao J."/>
            <person name="Han Y."/>
            <person name="Dong L."/>
            <person name="Ji J."/>
            <person name="Chen P."/>
            <person name="Wu S."/>
            <person name="Liu J."/>
            <person name="Xiao Y."/>
            <person name="Bu D."/>
            <person name="Tan J."/>
            <person name="Yang L."/>
            <person name="Ye C."/>
            <person name="Zhang J."/>
            <person name="Xu J."/>
            <person name="Zhou Y."/>
            <person name="Yu Y."/>
            <person name="Zhang B."/>
            <person name="Zhuang S."/>
            <person name="Wei H."/>
            <person name="Liu B."/>
            <person name="Lei M."/>
            <person name="Yu H."/>
            <person name="Li Y."/>
            <person name="Xu H."/>
            <person name="Wei S."/>
            <person name="He X."/>
            <person name="Fang L."/>
            <person name="Zhang Z."/>
            <person name="Zhang Y."/>
            <person name="Huang X."/>
            <person name="Su Z."/>
            <person name="Tong W."/>
            <person name="Li J."/>
            <person name="Tong Z."/>
            <person name="Li S."/>
            <person name="Ye J."/>
            <person name="Wang L."/>
            <person name="Fang L."/>
            <person name="Lei T."/>
            <person name="Chen C."/>
            <person name="Chen H."/>
            <person name="Xu Z."/>
            <person name="Li H."/>
            <person name="Huang H."/>
            <person name="Zhang F."/>
            <person name="Xu H."/>
            <person name="Li N."/>
            <person name="Zhao C."/>
            <person name="Li S."/>
            <person name="Dong L."/>
            <person name="Huang Y."/>
            <person name="Li L."/>
            <person name="Xi Y."/>
            <person name="Qi Q."/>
            <person name="Li W."/>
            <person name="Zhang B."/>
            <person name="Hu W."/>
            <person name="Zhang Y."/>
            <person name="Tian X."/>
            <person name="Jiao Y."/>
            <person name="Liang X."/>
            <person name="Jin J."/>
            <person name="Gao L."/>
            <person name="Zheng W."/>
            <person name="Hao B."/>
            <person name="Liu S."/>
            <person name="Wang W."/>
            <person name="Yuan L."/>
            <person name="Cao M."/>
            <person name="McDermott J."/>
            <person name="Samudrala R."/>
            <person name="Wang J."/>
            <person name="Wong G.K."/>
            <person name="Yang H."/>
        </authorList>
    </citation>
    <scope>NUCLEOTIDE SEQUENCE [LARGE SCALE GENOMIC DNA]</scope>
</reference>
<protein>
    <submittedName>
        <fullName evidence="1">Uncharacterized protein</fullName>
    </submittedName>
</protein>
<gene>
    <name evidence="1" type="ORF">OsJ_18753</name>
</gene>
<evidence type="ECO:0000313" key="1">
    <source>
        <dbReference type="EMBL" id="EEE63928.1"/>
    </source>
</evidence>
<reference evidence="1" key="2">
    <citation type="submission" date="2008-12" db="EMBL/GenBank/DDBJ databases">
        <title>Improved gene annotation of the rice (Oryza sativa) genomes.</title>
        <authorList>
            <person name="Wang J."/>
            <person name="Li R."/>
            <person name="Fan W."/>
            <person name="Huang Q."/>
            <person name="Zhang J."/>
            <person name="Zhou Y."/>
            <person name="Hu Y."/>
            <person name="Zi S."/>
            <person name="Li J."/>
            <person name="Ni P."/>
            <person name="Zheng H."/>
            <person name="Zhang Y."/>
            <person name="Zhao M."/>
            <person name="Hao Q."/>
            <person name="McDermott J."/>
            <person name="Samudrala R."/>
            <person name="Kristiansen K."/>
            <person name="Wong G.K.-S."/>
        </authorList>
    </citation>
    <scope>NUCLEOTIDE SEQUENCE</scope>
</reference>